<evidence type="ECO:0000313" key="2">
    <source>
        <dbReference type="EMBL" id="GJT69257.1"/>
    </source>
</evidence>
<reference evidence="2" key="1">
    <citation type="journal article" date="2022" name="Int. J. Mol. Sci.">
        <title>Draft Genome of Tanacetum Coccineum: Genomic Comparison of Closely Related Tanacetum-Family Plants.</title>
        <authorList>
            <person name="Yamashiro T."/>
            <person name="Shiraishi A."/>
            <person name="Nakayama K."/>
            <person name="Satake H."/>
        </authorList>
    </citation>
    <scope>NUCLEOTIDE SEQUENCE</scope>
</reference>
<accession>A0ABQ5G0Z4</accession>
<keyword evidence="3" id="KW-1185">Reference proteome</keyword>
<sequence length="204" mass="22299">MKADGPFHNLKQGKVDIAKWLEGDEEKLGDVLFELESSHDELVTPYDATARNGRNKRPFDLLFLPVLGLMCISPEGFLLPVLLVVVIIVTVVIVIVIPIVVVDDVSLILSFVYVEAFEGVTFLQYSRFPVFAKGVTVVEEEDGEWIYFLGGNSSSGTKKYRGSNSSDGGNTRDGVKIAGEVIGSGGEIEFSEELKELLPNETGK</sequence>
<evidence type="ECO:0000256" key="1">
    <source>
        <dbReference type="SAM" id="Phobius"/>
    </source>
</evidence>
<proteinExistence type="predicted"/>
<reference evidence="2" key="2">
    <citation type="submission" date="2022-01" db="EMBL/GenBank/DDBJ databases">
        <authorList>
            <person name="Yamashiro T."/>
            <person name="Shiraishi A."/>
            <person name="Satake H."/>
            <person name="Nakayama K."/>
        </authorList>
    </citation>
    <scope>NUCLEOTIDE SEQUENCE</scope>
</reference>
<feature type="transmembrane region" description="Helical" evidence="1">
    <location>
        <begin position="77"/>
        <end position="101"/>
    </location>
</feature>
<protein>
    <submittedName>
        <fullName evidence="2">Uncharacterized protein</fullName>
    </submittedName>
</protein>
<evidence type="ECO:0000313" key="3">
    <source>
        <dbReference type="Proteomes" id="UP001151760"/>
    </source>
</evidence>
<name>A0ABQ5G0Z4_9ASTR</name>
<keyword evidence="1" id="KW-0812">Transmembrane</keyword>
<dbReference type="EMBL" id="BQNB010017972">
    <property type="protein sequence ID" value="GJT69257.1"/>
    <property type="molecule type" value="Genomic_DNA"/>
</dbReference>
<comment type="caution">
    <text evidence="2">The sequence shown here is derived from an EMBL/GenBank/DDBJ whole genome shotgun (WGS) entry which is preliminary data.</text>
</comment>
<gene>
    <name evidence="2" type="ORF">Tco_1028543</name>
</gene>
<keyword evidence="1" id="KW-1133">Transmembrane helix</keyword>
<organism evidence="2 3">
    <name type="scientific">Tanacetum coccineum</name>
    <dbReference type="NCBI Taxonomy" id="301880"/>
    <lineage>
        <taxon>Eukaryota</taxon>
        <taxon>Viridiplantae</taxon>
        <taxon>Streptophyta</taxon>
        <taxon>Embryophyta</taxon>
        <taxon>Tracheophyta</taxon>
        <taxon>Spermatophyta</taxon>
        <taxon>Magnoliopsida</taxon>
        <taxon>eudicotyledons</taxon>
        <taxon>Gunneridae</taxon>
        <taxon>Pentapetalae</taxon>
        <taxon>asterids</taxon>
        <taxon>campanulids</taxon>
        <taxon>Asterales</taxon>
        <taxon>Asteraceae</taxon>
        <taxon>Asteroideae</taxon>
        <taxon>Anthemideae</taxon>
        <taxon>Anthemidinae</taxon>
        <taxon>Tanacetum</taxon>
    </lineage>
</organism>
<keyword evidence="1" id="KW-0472">Membrane</keyword>
<dbReference type="Proteomes" id="UP001151760">
    <property type="component" value="Unassembled WGS sequence"/>
</dbReference>